<organism evidence="1 2">
    <name type="scientific">Cetraspora pellucida</name>
    <dbReference type="NCBI Taxonomy" id="1433469"/>
    <lineage>
        <taxon>Eukaryota</taxon>
        <taxon>Fungi</taxon>
        <taxon>Fungi incertae sedis</taxon>
        <taxon>Mucoromycota</taxon>
        <taxon>Glomeromycotina</taxon>
        <taxon>Glomeromycetes</taxon>
        <taxon>Diversisporales</taxon>
        <taxon>Gigasporaceae</taxon>
        <taxon>Cetraspora</taxon>
    </lineage>
</organism>
<dbReference type="Proteomes" id="UP000789366">
    <property type="component" value="Unassembled WGS sequence"/>
</dbReference>
<gene>
    <name evidence="1" type="ORF">SPELUC_LOCUS5198</name>
</gene>
<dbReference type="EMBL" id="CAJVPW010005163">
    <property type="protein sequence ID" value="CAG8550886.1"/>
    <property type="molecule type" value="Genomic_DNA"/>
</dbReference>
<comment type="caution">
    <text evidence="1">The sequence shown here is derived from an EMBL/GenBank/DDBJ whole genome shotgun (WGS) entry which is preliminary data.</text>
</comment>
<name>A0ACA9LU02_9GLOM</name>
<sequence>GSNFAEIKKQLLIDEDEYDVKDITIEIDNVRVLVKLDKSLILDSVRQILESYDAIKIIDSIYFTKNGVLIDIKHEQQYKLRDILDKNKNKIFLMKDPRPNWQEFIVKFSVLEPYKLKSYNLKTSSIGDLTRNKNLFLKAQLDIPHIANLGLSIEPKNIQQHNSEET</sequence>
<evidence type="ECO:0000313" key="2">
    <source>
        <dbReference type="Proteomes" id="UP000789366"/>
    </source>
</evidence>
<reference evidence="1" key="1">
    <citation type="submission" date="2021-06" db="EMBL/GenBank/DDBJ databases">
        <authorList>
            <person name="Kallberg Y."/>
            <person name="Tangrot J."/>
            <person name="Rosling A."/>
        </authorList>
    </citation>
    <scope>NUCLEOTIDE SEQUENCE</scope>
    <source>
        <strain evidence="1">28 12/20/2015</strain>
    </source>
</reference>
<protein>
    <submittedName>
        <fullName evidence="1">2993_t:CDS:1</fullName>
    </submittedName>
</protein>
<evidence type="ECO:0000313" key="1">
    <source>
        <dbReference type="EMBL" id="CAG8550886.1"/>
    </source>
</evidence>
<proteinExistence type="predicted"/>
<keyword evidence="2" id="KW-1185">Reference proteome</keyword>
<feature type="non-terminal residue" evidence="1">
    <location>
        <position position="1"/>
    </location>
</feature>
<accession>A0ACA9LU02</accession>